<protein>
    <submittedName>
        <fullName evidence="2">Uncharacterized protein</fullName>
    </submittedName>
</protein>
<organism evidence="2 3">
    <name type="scientific">Photobacterium sanguinicancri</name>
    <dbReference type="NCBI Taxonomy" id="875932"/>
    <lineage>
        <taxon>Bacteria</taxon>
        <taxon>Pseudomonadati</taxon>
        <taxon>Pseudomonadota</taxon>
        <taxon>Gammaproteobacteria</taxon>
        <taxon>Vibrionales</taxon>
        <taxon>Vibrionaceae</taxon>
        <taxon>Photobacterium</taxon>
    </lineage>
</organism>
<keyword evidence="3" id="KW-1185">Reference proteome</keyword>
<keyword evidence="1" id="KW-1133">Transmembrane helix</keyword>
<proteinExistence type="predicted"/>
<dbReference type="EMBL" id="NOIF01000003">
    <property type="protein sequence ID" value="OZS45803.1"/>
    <property type="molecule type" value="Genomic_DNA"/>
</dbReference>
<sequence>MRCKKSKKRQKETKRKRKVGIKNTFPQLTVLSVYVLFLSVIAMLIHNQTTKIKTKNTKIQPLRPDLDIYLQGGRLLTTSQIEREIKAL</sequence>
<keyword evidence="1" id="KW-0812">Transmembrane</keyword>
<evidence type="ECO:0000313" key="3">
    <source>
        <dbReference type="Proteomes" id="UP000215999"/>
    </source>
</evidence>
<accession>A0ABX4G3Q0</accession>
<reference evidence="2 3" key="1">
    <citation type="journal article" date="2016" name="Antonie Van Leeuwenhoek">
        <title>Photobacterium sanguinicancri sp. nov. isolated from marine animals.</title>
        <authorList>
            <person name="Gomez-Gil B."/>
            <person name="Roque A."/>
            <person name="Rotllant G."/>
            <person name="Romalde J.L."/>
            <person name="Doce A."/>
            <person name="Eggermont M."/>
            <person name="Defoirdt T."/>
        </authorList>
    </citation>
    <scope>NUCLEOTIDE SEQUENCE [LARGE SCALE GENOMIC DNA]</scope>
    <source>
        <strain evidence="2 3">CAIM 1827</strain>
    </source>
</reference>
<keyword evidence="1" id="KW-0472">Membrane</keyword>
<comment type="caution">
    <text evidence="2">The sequence shown here is derived from an EMBL/GenBank/DDBJ whole genome shotgun (WGS) entry which is preliminary data.</text>
</comment>
<dbReference type="Proteomes" id="UP000215999">
    <property type="component" value="Unassembled WGS sequence"/>
</dbReference>
<evidence type="ECO:0000313" key="2">
    <source>
        <dbReference type="EMBL" id="OZS45803.1"/>
    </source>
</evidence>
<name>A0ABX4G3Q0_9GAMM</name>
<feature type="transmembrane region" description="Helical" evidence="1">
    <location>
        <begin position="21"/>
        <end position="45"/>
    </location>
</feature>
<evidence type="ECO:0000256" key="1">
    <source>
        <dbReference type="SAM" id="Phobius"/>
    </source>
</evidence>
<gene>
    <name evidence="2" type="ORF">ASV53_01110</name>
</gene>